<protein>
    <recommendedName>
        <fullName evidence="3">NAD(P)-dependent oxidoreductase</fullName>
    </recommendedName>
</protein>
<sequence length="118" mass="13133">MQKAKLGGGGGGRGGGGGGYMRTLLHINDVLDVLMRAYQYGRERSGYELFYTSASNAMSLYEIAYFLKSLLRSDSQIQVSHTESSNNFSARIDITKARELLGFNPHSIEWALEQYLKT</sequence>
<dbReference type="EMBL" id="JRPR02000015">
    <property type="protein sequence ID" value="TLD94879.1"/>
    <property type="molecule type" value="Genomic_DNA"/>
</dbReference>
<dbReference type="SUPFAM" id="SSF51735">
    <property type="entry name" value="NAD(P)-binding Rossmann-fold domains"/>
    <property type="match status" value="1"/>
</dbReference>
<evidence type="ECO:0000313" key="2">
    <source>
        <dbReference type="Proteomes" id="UP000029733"/>
    </source>
</evidence>
<reference evidence="1 2" key="1">
    <citation type="journal article" date="2014" name="Genome Announc.">
        <title>Draft genome sequences of eight enterohepatic helicobacter species isolated from both laboratory and wild rodents.</title>
        <authorList>
            <person name="Sheh A."/>
            <person name="Shen Z."/>
            <person name="Fox J.G."/>
        </authorList>
    </citation>
    <scope>NUCLEOTIDE SEQUENCE [LARGE SCALE GENOMIC DNA]</scope>
    <source>
        <strain evidence="1 2">MIT 09-6949</strain>
    </source>
</reference>
<keyword evidence="2" id="KW-1185">Reference proteome</keyword>
<evidence type="ECO:0000313" key="1">
    <source>
        <dbReference type="EMBL" id="TLD94879.1"/>
    </source>
</evidence>
<accession>A0A4U8T5M8</accession>
<dbReference type="Gene3D" id="3.40.50.720">
    <property type="entry name" value="NAD(P)-binding Rossmann-like Domain"/>
    <property type="match status" value="1"/>
</dbReference>
<evidence type="ECO:0008006" key="3">
    <source>
        <dbReference type="Google" id="ProtNLM"/>
    </source>
</evidence>
<dbReference type="AlphaFoldDB" id="A0A4U8T5M8"/>
<name>A0A4U8T5M8_9HELI</name>
<dbReference type="Proteomes" id="UP000029733">
    <property type="component" value="Unassembled WGS sequence"/>
</dbReference>
<organism evidence="1 2">
    <name type="scientific">Helicobacter jaachi</name>
    <dbReference type="NCBI Taxonomy" id="1677920"/>
    <lineage>
        <taxon>Bacteria</taxon>
        <taxon>Pseudomonadati</taxon>
        <taxon>Campylobacterota</taxon>
        <taxon>Epsilonproteobacteria</taxon>
        <taxon>Campylobacterales</taxon>
        <taxon>Helicobacteraceae</taxon>
        <taxon>Helicobacter</taxon>
    </lineage>
</organism>
<dbReference type="InterPro" id="IPR036291">
    <property type="entry name" value="NAD(P)-bd_dom_sf"/>
</dbReference>
<proteinExistence type="predicted"/>
<gene>
    <name evidence="1" type="ORF">LS71_009060</name>
</gene>
<dbReference type="RefSeq" id="WP_138109929.1">
    <property type="nucleotide sequence ID" value="NZ_JRPR02000015.1"/>
</dbReference>
<comment type="caution">
    <text evidence="1">The sequence shown here is derived from an EMBL/GenBank/DDBJ whole genome shotgun (WGS) entry which is preliminary data.</text>
</comment>